<proteinExistence type="predicted"/>
<evidence type="ECO:0000313" key="2">
    <source>
        <dbReference type="EMBL" id="KXA89680.1"/>
    </source>
</evidence>
<feature type="compositionally biased region" description="Basic and acidic residues" evidence="1">
    <location>
        <begin position="65"/>
        <end position="96"/>
    </location>
</feature>
<protein>
    <submittedName>
        <fullName evidence="2">Uncharacterized protein</fullName>
    </submittedName>
</protein>
<dbReference type="AlphaFoldDB" id="A0A133U664"/>
<name>A0A133U664_9EURY</name>
<reference evidence="2 3" key="1">
    <citation type="journal article" date="2016" name="Sci. Rep.">
        <title>Metabolic traits of an uncultured archaeal lineage -MSBL1- from brine pools of the Red Sea.</title>
        <authorList>
            <person name="Mwirichia R."/>
            <person name="Alam I."/>
            <person name="Rashid M."/>
            <person name="Vinu M."/>
            <person name="Ba-Alawi W."/>
            <person name="Anthony Kamau A."/>
            <person name="Kamanda Ngugi D."/>
            <person name="Goker M."/>
            <person name="Klenk H.P."/>
            <person name="Bajic V."/>
            <person name="Stingl U."/>
        </authorList>
    </citation>
    <scope>NUCLEOTIDE SEQUENCE [LARGE SCALE GENOMIC DNA]</scope>
    <source>
        <strain evidence="2">SCGC-AAA259A05</strain>
    </source>
</reference>
<dbReference type="EMBL" id="LHXJ01000068">
    <property type="protein sequence ID" value="KXA89680.1"/>
    <property type="molecule type" value="Genomic_DNA"/>
</dbReference>
<evidence type="ECO:0000313" key="3">
    <source>
        <dbReference type="Proteomes" id="UP000070163"/>
    </source>
</evidence>
<sequence length="96" mass="10575">MGGGRVEFSDWGRQIRLLEQHEIFLARERERLEVEIAASLKKPPAFSPELGVGLPPGVGVAKPCRGGEKFKDSELGGAKVDDHPKEKGGENNRRRV</sequence>
<accession>A0A133U664</accession>
<gene>
    <name evidence="2" type="ORF">AKJ57_05015</name>
</gene>
<comment type="caution">
    <text evidence="2">The sequence shown here is derived from an EMBL/GenBank/DDBJ whole genome shotgun (WGS) entry which is preliminary data.</text>
</comment>
<dbReference type="Proteomes" id="UP000070163">
    <property type="component" value="Unassembled WGS sequence"/>
</dbReference>
<organism evidence="2 3">
    <name type="scientific">candidate division MSBL1 archaeon SCGC-AAA259A05</name>
    <dbReference type="NCBI Taxonomy" id="1698259"/>
    <lineage>
        <taxon>Archaea</taxon>
        <taxon>Methanobacteriati</taxon>
        <taxon>Methanobacteriota</taxon>
        <taxon>candidate division MSBL1</taxon>
    </lineage>
</organism>
<keyword evidence="3" id="KW-1185">Reference proteome</keyword>
<feature type="region of interest" description="Disordered" evidence="1">
    <location>
        <begin position="64"/>
        <end position="96"/>
    </location>
</feature>
<evidence type="ECO:0000256" key="1">
    <source>
        <dbReference type="SAM" id="MobiDB-lite"/>
    </source>
</evidence>